<comment type="caution">
    <text evidence="4">The sequence shown here is derived from an EMBL/GenBank/DDBJ whole genome shotgun (WGS) entry which is preliminary data.</text>
</comment>
<dbReference type="PANTHER" id="PTHR46190:SF1">
    <property type="entry name" value="SI:CH211-201H21.5"/>
    <property type="match status" value="1"/>
</dbReference>
<dbReference type="AlphaFoldDB" id="A0A834XYG7"/>
<dbReference type="EMBL" id="JACMRX010000002">
    <property type="protein sequence ID" value="KAF7994598.1"/>
    <property type="molecule type" value="Genomic_DNA"/>
</dbReference>
<evidence type="ECO:0000256" key="2">
    <source>
        <dbReference type="SAM" id="Phobius"/>
    </source>
</evidence>
<accession>A0A834XYG7</accession>
<dbReference type="Gene3D" id="3.90.245.10">
    <property type="entry name" value="Ribonucleoside hydrolase-like"/>
    <property type="match status" value="1"/>
</dbReference>
<protein>
    <recommendedName>
        <fullName evidence="3">Inosine/uridine-preferring nucleoside hydrolase domain-containing protein</fullName>
    </recommendedName>
</protein>
<organism evidence="4 5">
    <name type="scientific">Aphidius gifuensis</name>
    <name type="common">Parasitoid wasp</name>
    <dbReference type="NCBI Taxonomy" id="684658"/>
    <lineage>
        <taxon>Eukaryota</taxon>
        <taxon>Metazoa</taxon>
        <taxon>Ecdysozoa</taxon>
        <taxon>Arthropoda</taxon>
        <taxon>Hexapoda</taxon>
        <taxon>Insecta</taxon>
        <taxon>Pterygota</taxon>
        <taxon>Neoptera</taxon>
        <taxon>Endopterygota</taxon>
        <taxon>Hymenoptera</taxon>
        <taxon>Apocrita</taxon>
        <taxon>Ichneumonoidea</taxon>
        <taxon>Braconidae</taxon>
        <taxon>Aphidiinae</taxon>
        <taxon>Aphidius</taxon>
    </lineage>
</organism>
<dbReference type="PANTHER" id="PTHR46190">
    <property type="entry name" value="SI:CH211-201H21.5-RELATED"/>
    <property type="match status" value="1"/>
</dbReference>
<keyword evidence="2" id="KW-0472">Membrane</keyword>
<dbReference type="InterPro" id="IPR052775">
    <property type="entry name" value="IUN_hydrolase"/>
</dbReference>
<evidence type="ECO:0000313" key="4">
    <source>
        <dbReference type="EMBL" id="KAF7994598.1"/>
    </source>
</evidence>
<dbReference type="InterPro" id="IPR036452">
    <property type="entry name" value="Ribo_hydro-like"/>
</dbReference>
<dbReference type="Proteomes" id="UP000639338">
    <property type="component" value="Unassembled WGS sequence"/>
</dbReference>
<dbReference type="OrthoDB" id="432381at2759"/>
<dbReference type="SUPFAM" id="SSF53590">
    <property type="entry name" value="Nucleoside hydrolase"/>
    <property type="match status" value="1"/>
</dbReference>
<reference evidence="4 5" key="1">
    <citation type="submission" date="2020-08" db="EMBL/GenBank/DDBJ databases">
        <title>Aphidius gifuensis genome sequencing and assembly.</title>
        <authorList>
            <person name="Du Z."/>
        </authorList>
    </citation>
    <scope>NUCLEOTIDE SEQUENCE [LARGE SCALE GENOMIC DNA]</scope>
    <source>
        <strain evidence="4">YNYX2018</strain>
        <tissue evidence="4">Adults</tissue>
    </source>
</reference>
<dbReference type="InterPro" id="IPR001910">
    <property type="entry name" value="Inosine/uridine_hydrolase_dom"/>
</dbReference>
<proteinExistence type="inferred from homology"/>
<keyword evidence="2" id="KW-1133">Transmembrane helix</keyword>
<comment type="similarity">
    <text evidence="1">Belongs to the IUNH family.</text>
</comment>
<dbReference type="Pfam" id="PF01156">
    <property type="entry name" value="IU_nuc_hydro"/>
    <property type="match status" value="1"/>
</dbReference>
<dbReference type="GO" id="GO:0016799">
    <property type="term" value="F:hydrolase activity, hydrolyzing N-glycosyl compounds"/>
    <property type="evidence" value="ECO:0007669"/>
    <property type="project" value="InterPro"/>
</dbReference>
<evidence type="ECO:0000259" key="3">
    <source>
        <dbReference type="Pfam" id="PF01156"/>
    </source>
</evidence>
<feature type="transmembrane region" description="Helical" evidence="2">
    <location>
        <begin position="6"/>
        <end position="27"/>
    </location>
</feature>
<feature type="domain" description="Inosine/uridine-preferring nucleoside hydrolase" evidence="3">
    <location>
        <begin position="42"/>
        <end position="341"/>
    </location>
</feature>
<gene>
    <name evidence="4" type="ORF">HCN44_004070</name>
</gene>
<keyword evidence="2" id="KW-0812">Transmembrane</keyword>
<sequence length="351" mass="38895">MEFTNIKNFFLFFFIIGLIAVTAIYCYSKPSGHQEDAESEKLLIDTDGGPDDAVAILLAISSFISRNNNTKKFDIVGITCTYGNAYLKDVEKNVLKTLTIANVTNIPVYSGAEKPLKNNFTLENYFGADGFGDFVFDKNITINIDRSKNATTALIDLAKIHSKKLTILALGPLTNIAEAIKLDPNFVGNVNKFYIMGGSISGGGNMGPNLEFNFMLDPESNKIVLDSLNGESSYLIPWEPLSQTNISTEWKQTAIDKMNTTTTEFLRLAFAKTPKNPLWIPADALAVAVIMWKTENFIEKKQAIVNSIIDKPHYGEISVNYTTKVGNIAIVTKINADEFKKLLIEKLSLFK</sequence>
<name>A0A834XYG7_APHGI</name>
<keyword evidence="5" id="KW-1185">Reference proteome</keyword>
<evidence type="ECO:0000313" key="5">
    <source>
        <dbReference type="Proteomes" id="UP000639338"/>
    </source>
</evidence>
<evidence type="ECO:0000256" key="1">
    <source>
        <dbReference type="ARBA" id="ARBA00009176"/>
    </source>
</evidence>